<sequence>MPRNIEIKACVRNLAELKKIASELSKSSGTTLHQEDTFFNSPQGRLKLRIIKDDKEELIYYERPDQEGPKCSDYVKVTGKPGELSSDMRTLLERCMGVKGVVKKTRMLYMVDQTRVHVDSVEGLGDFMELEVMLRDDQTLEEGEKIAHDLREKLGVGLDDLLSEAYMDMILKK</sequence>
<dbReference type="PROSITE" id="PS51707">
    <property type="entry name" value="CYTH"/>
    <property type="match status" value="1"/>
</dbReference>
<evidence type="ECO:0000259" key="1">
    <source>
        <dbReference type="PROSITE" id="PS51707"/>
    </source>
</evidence>
<gene>
    <name evidence="2" type="ORF">C7M84_006200</name>
</gene>
<evidence type="ECO:0000313" key="3">
    <source>
        <dbReference type="Proteomes" id="UP000283509"/>
    </source>
</evidence>
<dbReference type="CDD" id="cd07890">
    <property type="entry name" value="CYTH-like_AC_IV-like"/>
    <property type="match status" value="1"/>
</dbReference>
<feature type="domain" description="CYTH" evidence="1">
    <location>
        <begin position="2"/>
        <end position="172"/>
    </location>
</feature>
<name>A0A3R7M7T7_PENVA</name>
<dbReference type="SMART" id="SM01118">
    <property type="entry name" value="CYTH"/>
    <property type="match status" value="1"/>
</dbReference>
<dbReference type="InterPro" id="IPR023577">
    <property type="entry name" value="CYTH_domain"/>
</dbReference>
<dbReference type="Pfam" id="PF01928">
    <property type="entry name" value="CYTH"/>
    <property type="match status" value="1"/>
</dbReference>
<dbReference type="GO" id="GO:0016462">
    <property type="term" value="F:pyrophosphatase activity"/>
    <property type="evidence" value="ECO:0007669"/>
    <property type="project" value="UniProtKB-ARBA"/>
</dbReference>
<reference evidence="2 3" key="1">
    <citation type="submission" date="2018-04" db="EMBL/GenBank/DDBJ databases">
        <authorList>
            <person name="Zhang X."/>
            <person name="Yuan J."/>
            <person name="Li F."/>
            <person name="Xiang J."/>
        </authorList>
    </citation>
    <scope>NUCLEOTIDE SEQUENCE [LARGE SCALE GENOMIC DNA]</scope>
    <source>
        <tissue evidence="2">Muscle</tissue>
    </source>
</reference>
<protein>
    <recommendedName>
        <fullName evidence="1">CYTH domain-containing protein</fullName>
    </recommendedName>
</protein>
<dbReference type="PANTHER" id="PTHR21028:SF2">
    <property type="entry name" value="CYTH DOMAIN-CONTAINING PROTEIN"/>
    <property type="match status" value="1"/>
</dbReference>
<comment type="caution">
    <text evidence="2">The sequence shown here is derived from an EMBL/GenBank/DDBJ whole genome shotgun (WGS) entry which is preliminary data.</text>
</comment>
<dbReference type="SUPFAM" id="SSF55154">
    <property type="entry name" value="CYTH-like phosphatases"/>
    <property type="match status" value="1"/>
</dbReference>
<dbReference type="EMBL" id="QCYY01001796">
    <property type="protein sequence ID" value="ROT75248.1"/>
    <property type="molecule type" value="Genomic_DNA"/>
</dbReference>
<dbReference type="AlphaFoldDB" id="A0A3R7M7T7"/>
<keyword evidence="3" id="KW-1185">Reference proteome</keyword>
<dbReference type="PANTHER" id="PTHR21028">
    <property type="entry name" value="SI:CH211-156B7.4"/>
    <property type="match status" value="1"/>
</dbReference>
<dbReference type="OrthoDB" id="6159137at2759"/>
<accession>A0A3R7M7T7</accession>
<evidence type="ECO:0000313" key="2">
    <source>
        <dbReference type="EMBL" id="ROT75248.1"/>
    </source>
</evidence>
<dbReference type="InterPro" id="IPR008173">
    <property type="entry name" value="Adenylyl_cyclase_CyaB"/>
</dbReference>
<dbReference type="Proteomes" id="UP000283509">
    <property type="component" value="Unassembled WGS sequence"/>
</dbReference>
<organism evidence="2 3">
    <name type="scientific">Penaeus vannamei</name>
    <name type="common">Whiteleg shrimp</name>
    <name type="synonym">Litopenaeus vannamei</name>
    <dbReference type="NCBI Taxonomy" id="6689"/>
    <lineage>
        <taxon>Eukaryota</taxon>
        <taxon>Metazoa</taxon>
        <taxon>Ecdysozoa</taxon>
        <taxon>Arthropoda</taxon>
        <taxon>Crustacea</taxon>
        <taxon>Multicrustacea</taxon>
        <taxon>Malacostraca</taxon>
        <taxon>Eumalacostraca</taxon>
        <taxon>Eucarida</taxon>
        <taxon>Decapoda</taxon>
        <taxon>Dendrobranchiata</taxon>
        <taxon>Penaeoidea</taxon>
        <taxon>Penaeidae</taxon>
        <taxon>Penaeus</taxon>
    </lineage>
</organism>
<proteinExistence type="predicted"/>
<dbReference type="Gene3D" id="2.40.320.10">
    <property type="entry name" value="Hypothetical Protein Pfu-838710-001"/>
    <property type="match status" value="1"/>
</dbReference>
<reference evidence="2 3" key="2">
    <citation type="submission" date="2019-01" db="EMBL/GenBank/DDBJ databases">
        <title>The decoding of complex shrimp genome reveals the adaptation for benthos swimmer, frequently molting mechanism and breeding impact on genome.</title>
        <authorList>
            <person name="Sun Y."/>
            <person name="Gao Y."/>
            <person name="Yu Y."/>
        </authorList>
    </citation>
    <scope>NUCLEOTIDE SEQUENCE [LARGE SCALE GENOMIC DNA]</scope>
    <source>
        <tissue evidence="2">Muscle</tissue>
    </source>
</reference>
<dbReference type="InterPro" id="IPR033469">
    <property type="entry name" value="CYTH-like_dom_sf"/>
</dbReference>